<accession>A0A1D8TMG0</accession>
<dbReference type="RefSeq" id="WP_070391347.1">
    <property type="nucleotide sequence ID" value="NZ_CP017599.1"/>
</dbReference>
<proteinExistence type="predicted"/>
<name>A0A1D8TMG0_9CYAN</name>
<protein>
    <recommendedName>
        <fullName evidence="3">V-type ATPase 116kDa subunit family protein</fullName>
    </recommendedName>
</protein>
<dbReference type="OrthoDB" id="489099at2"/>
<sequence>MTPEERLTQVENLLETAARYINRHSQTIEQNQAEITQLRVSLNETLRLFSELATYQRQSQEEIIQNQEDIRQSQAEIRQNQEEIRRIWEYLLNQSGNGRSGN</sequence>
<organism evidence="1 2">
    <name type="scientific">Moorena producens PAL-8-15-08-1</name>
    <dbReference type="NCBI Taxonomy" id="1458985"/>
    <lineage>
        <taxon>Bacteria</taxon>
        <taxon>Bacillati</taxon>
        <taxon>Cyanobacteriota</taxon>
        <taxon>Cyanophyceae</taxon>
        <taxon>Coleofasciculales</taxon>
        <taxon>Coleofasciculaceae</taxon>
        <taxon>Moorena</taxon>
    </lineage>
</organism>
<dbReference type="KEGG" id="mpro:BJP34_04680"/>
<dbReference type="AlphaFoldDB" id="A0A1D8TMG0"/>
<evidence type="ECO:0000313" key="2">
    <source>
        <dbReference type="Proteomes" id="UP000177870"/>
    </source>
</evidence>
<dbReference type="EMBL" id="CP017599">
    <property type="protein sequence ID" value="AOW98840.1"/>
    <property type="molecule type" value="Genomic_DNA"/>
</dbReference>
<dbReference type="Proteomes" id="UP000177870">
    <property type="component" value="Chromosome"/>
</dbReference>
<reference evidence="2" key="1">
    <citation type="submission" date="2016-10" db="EMBL/GenBank/DDBJ databases">
        <title>Comparative genomics uncovers the prolific and rare metabolic potential of the cyanobacterial genus Moorea.</title>
        <authorList>
            <person name="Leao T."/>
            <person name="Castelao G."/>
            <person name="Korobeynikov A."/>
            <person name="Monroe E.A."/>
            <person name="Podell S."/>
            <person name="Glukhov E."/>
            <person name="Allen E."/>
            <person name="Gerwick W.H."/>
            <person name="Gerwick L."/>
        </authorList>
    </citation>
    <scope>NUCLEOTIDE SEQUENCE [LARGE SCALE GENOMIC DNA]</scope>
    <source>
        <strain evidence="2">PAL-8-15-08-1</strain>
    </source>
</reference>
<evidence type="ECO:0008006" key="3">
    <source>
        <dbReference type="Google" id="ProtNLM"/>
    </source>
</evidence>
<evidence type="ECO:0000313" key="1">
    <source>
        <dbReference type="EMBL" id="AOW98840.1"/>
    </source>
</evidence>
<dbReference type="STRING" id="1458985.BJP34_04680"/>
<dbReference type="Gene3D" id="1.20.5.340">
    <property type="match status" value="1"/>
</dbReference>
<gene>
    <name evidence="1" type="ORF">BJP34_04680</name>
</gene>